<dbReference type="Pfam" id="PF14226">
    <property type="entry name" value="DIOX_N"/>
    <property type="match status" value="1"/>
</dbReference>
<name>A0A485LAZ8_9STRA</name>
<proteinExistence type="predicted"/>
<evidence type="ECO:0000313" key="4">
    <source>
        <dbReference type="EMBL" id="VFT94867.1"/>
    </source>
</evidence>
<evidence type="ECO:0000313" key="3">
    <source>
        <dbReference type="EMBL" id="KAF0690473.1"/>
    </source>
</evidence>
<dbReference type="SUPFAM" id="SSF51197">
    <property type="entry name" value="Clavaminate synthase-like"/>
    <property type="match status" value="1"/>
</dbReference>
<dbReference type="InterPro" id="IPR026992">
    <property type="entry name" value="DIOX_N"/>
</dbReference>
<reference evidence="3" key="2">
    <citation type="submission" date="2019-06" db="EMBL/GenBank/DDBJ databases">
        <title>Genomics analysis of Aphanomyces spp. identifies a new class of oomycete effector associated with host adaptation.</title>
        <authorList>
            <person name="Gaulin E."/>
        </authorList>
    </citation>
    <scope>NUCLEOTIDE SEQUENCE</scope>
    <source>
        <strain evidence="3">CBS 578.67</strain>
    </source>
</reference>
<dbReference type="OrthoDB" id="288590at2759"/>
<dbReference type="InterPro" id="IPR027443">
    <property type="entry name" value="IPNS-like_sf"/>
</dbReference>
<dbReference type="InterPro" id="IPR050231">
    <property type="entry name" value="Iron_ascorbate_oxido_reductase"/>
</dbReference>
<dbReference type="Proteomes" id="UP000332933">
    <property type="component" value="Unassembled WGS sequence"/>
</dbReference>
<protein>
    <submittedName>
        <fullName evidence="4">Aste57867_18129 protein</fullName>
    </submittedName>
</protein>
<dbReference type="Pfam" id="PF03171">
    <property type="entry name" value="2OG-FeII_Oxy"/>
    <property type="match status" value="1"/>
</dbReference>
<dbReference type="EMBL" id="CAADRA010006398">
    <property type="protein sequence ID" value="VFT94867.1"/>
    <property type="molecule type" value="Genomic_DNA"/>
</dbReference>
<dbReference type="AlphaFoldDB" id="A0A485LAZ8"/>
<keyword evidence="5" id="KW-1185">Reference proteome</keyword>
<feature type="domain" description="Isopenicillin N synthase-like Fe(2+) 2OG dioxygenase" evidence="1">
    <location>
        <begin position="204"/>
        <end position="298"/>
    </location>
</feature>
<dbReference type="Gene3D" id="2.60.120.330">
    <property type="entry name" value="B-lactam Antibiotic, Isopenicillin N Synthase, Chain"/>
    <property type="match status" value="1"/>
</dbReference>
<gene>
    <name evidence="4" type="primary">Aste57867_18129</name>
    <name evidence="3" type="ORF">As57867_018067</name>
    <name evidence="4" type="ORF">ASTE57867_18129</name>
</gene>
<accession>A0A485LAZ8</accession>
<reference evidence="4 5" key="1">
    <citation type="submission" date="2019-03" db="EMBL/GenBank/DDBJ databases">
        <authorList>
            <person name="Gaulin E."/>
            <person name="Dumas B."/>
        </authorList>
    </citation>
    <scope>NUCLEOTIDE SEQUENCE [LARGE SCALE GENOMIC DNA]</scope>
    <source>
        <strain evidence="4">CBS 568.67</strain>
    </source>
</reference>
<dbReference type="InterPro" id="IPR044861">
    <property type="entry name" value="IPNS-like_FE2OG_OXY"/>
</dbReference>
<dbReference type="PANTHER" id="PTHR47990">
    <property type="entry name" value="2-OXOGLUTARATE (2OG) AND FE(II)-DEPENDENT OXYGENASE SUPERFAMILY PROTEIN-RELATED"/>
    <property type="match status" value="1"/>
</dbReference>
<feature type="domain" description="Non-haem dioxygenase N-terminal" evidence="2">
    <location>
        <begin position="31"/>
        <end position="154"/>
    </location>
</feature>
<evidence type="ECO:0000259" key="1">
    <source>
        <dbReference type="Pfam" id="PF03171"/>
    </source>
</evidence>
<evidence type="ECO:0000313" key="5">
    <source>
        <dbReference type="Proteomes" id="UP000332933"/>
    </source>
</evidence>
<dbReference type="EMBL" id="VJMH01006377">
    <property type="protein sequence ID" value="KAF0690473.1"/>
    <property type="molecule type" value="Genomic_DNA"/>
</dbReference>
<evidence type="ECO:0000259" key="2">
    <source>
        <dbReference type="Pfam" id="PF14226"/>
    </source>
</evidence>
<sequence>MLRLPSLRSILTPAWTSRRAMGHRATPATFPLVDIAPLLDPSSSKAARQASLDSMKVACAAVGFFTIPASVVPTGLLDKVYARADEFNALPVDVKAKYHVKNVPNARGWTPLYEEPSYEPGVISHLEGYDLARDLPPEYMARDSGLGPNVWPTELPQFRDDVMALYDATTHVSNALFEGFAEMLALPRATFRDFNTIEAQAYMRILTYPENDAPTDDKNMGIAAHTDFECFTIIHQVRWNNHGLQLKSNGTWLDTPVASDRLFVLVGDVLERWTNGLLQATPHRVINTHAKRQSIVRFNGAEGKAWIEPLAAFVSPDRPAKYDGVTQRQHIENEIHAAEAHLRETTERKKLAATQAA</sequence>
<organism evidence="4 5">
    <name type="scientific">Aphanomyces stellatus</name>
    <dbReference type="NCBI Taxonomy" id="120398"/>
    <lineage>
        <taxon>Eukaryota</taxon>
        <taxon>Sar</taxon>
        <taxon>Stramenopiles</taxon>
        <taxon>Oomycota</taxon>
        <taxon>Saprolegniomycetes</taxon>
        <taxon>Saprolegniales</taxon>
        <taxon>Verrucalvaceae</taxon>
        <taxon>Aphanomyces</taxon>
    </lineage>
</organism>